<dbReference type="EMBL" id="AFRT01003374">
    <property type="protein sequence ID" value="ELU36466.1"/>
    <property type="molecule type" value="Genomic_DNA"/>
</dbReference>
<organism evidence="2 3">
    <name type="scientific">Thanatephorus cucumeris (strain AG1-IA)</name>
    <name type="common">Rice sheath blight fungus</name>
    <name type="synonym">Rhizoctonia solani</name>
    <dbReference type="NCBI Taxonomy" id="983506"/>
    <lineage>
        <taxon>Eukaryota</taxon>
        <taxon>Fungi</taxon>
        <taxon>Dikarya</taxon>
        <taxon>Basidiomycota</taxon>
        <taxon>Agaricomycotina</taxon>
        <taxon>Agaricomycetes</taxon>
        <taxon>Cantharellales</taxon>
        <taxon>Ceratobasidiaceae</taxon>
        <taxon>Rhizoctonia</taxon>
        <taxon>Rhizoctonia solani AG-1</taxon>
    </lineage>
</organism>
<evidence type="ECO:0000256" key="1">
    <source>
        <dbReference type="SAM" id="MobiDB-lite"/>
    </source>
</evidence>
<comment type="caution">
    <text evidence="2">The sequence shown here is derived from an EMBL/GenBank/DDBJ whole genome shotgun (WGS) entry which is preliminary data.</text>
</comment>
<feature type="region of interest" description="Disordered" evidence="1">
    <location>
        <begin position="112"/>
        <end position="167"/>
    </location>
</feature>
<accession>L8WE57</accession>
<dbReference type="Proteomes" id="UP000011668">
    <property type="component" value="Unassembled WGS sequence"/>
</dbReference>
<feature type="compositionally biased region" description="Gly residues" evidence="1">
    <location>
        <begin position="70"/>
        <end position="79"/>
    </location>
</feature>
<protein>
    <submittedName>
        <fullName evidence="2">Uncharacterized protein</fullName>
    </submittedName>
</protein>
<evidence type="ECO:0000313" key="3">
    <source>
        <dbReference type="Proteomes" id="UP000011668"/>
    </source>
</evidence>
<gene>
    <name evidence="2" type="ORF">AG1IA_09506</name>
</gene>
<feature type="compositionally biased region" description="Basic and acidic residues" evidence="1">
    <location>
        <begin position="84"/>
        <end position="95"/>
    </location>
</feature>
<keyword evidence="3" id="KW-1185">Reference proteome</keyword>
<sequence>MERREIYKIGLLTSYTMERRGSRFELVRAVECAKYGRPFTTRPPTTELGRQTGFFRLDCAACWKHTGGNGELGDVGGEQNGPRLSDDDKNIRDPRVGRHLRGFDYERCLRPTIQTSRSENESDHAPTTGMRPCCSKTTLGCGPPTEPRSVRTRMSLRRRRARSADQK</sequence>
<evidence type="ECO:0000313" key="2">
    <source>
        <dbReference type="EMBL" id="ELU36466.1"/>
    </source>
</evidence>
<proteinExistence type="predicted"/>
<dbReference type="HOGENOM" id="CLU_1595667_0_0_1"/>
<name>L8WE57_THACA</name>
<dbReference type="AlphaFoldDB" id="L8WE57"/>
<reference evidence="2 3" key="1">
    <citation type="journal article" date="2013" name="Nat. Commun.">
        <title>The evolution and pathogenic mechanisms of the rice sheath blight pathogen.</title>
        <authorList>
            <person name="Zheng A."/>
            <person name="Lin R."/>
            <person name="Xu L."/>
            <person name="Qin P."/>
            <person name="Tang C."/>
            <person name="Ai P."/>
            <person name="Zhang D."/>
            <person name="Liu Y."/>
            <person name="Sun Z."/>
            <person name="Feng H."/>
            <person name="Wang Y."/>
            <person name="Chen Y."/>
            <person name="Liang X."/>
            <person name="Fu R."/>
            <person name="Li Q."/>
            <person name="Zhang J."/>
            <person name="Yu X."/>
            <person name="Xie Z."/>
            <person name="Ding L."/>
            <person name="Guan P."/>
            <person name="Tang J."/>
            <person name="Liang Y."/>
            <person name="Wang S."/>
            <person name="Deng Q."/>
            <person name="Li S."/>
            <person name="Zhu J."/>
            <person name="Wang L."/>
            <person name="Liu H."/>
            <person name="Li P."/>
        </authorList>
    </citation>
    <scope>NUCLEOTIDE SEQUENCE [LARGE SCALE GENOMIC DNA]</scope>
    <source>
        <strain evidence="3">AG-1 IA</strain>
    </source>
</reference>
<feature type="compositionally biased region" description="Basic residues" evidence="1">
    <location>
        <begin position="150"/>
        <end position="161"/>
    </location>
</feature>
<feature type="region of interest" description="Disordered" evidence="1">
    <location>
        <begin position="70"/>
        <end position="95"/>
    </location>
</feature>